<reference evidence="1" key="1">
    <citation type="submission" date="2019-11" db="EMBL/GenBank/DDBJ databases">
        <authorList>
            <person name="Feng L."/>
        </authorList>
    </citation>
    <scope>NUCLEOTIDE SEQUENCE</scope>
    <source>
        <strain evidence="1">AcaccaeLFYP115</strain>
    </source>
</reference>
<gene>
    <name evidence="1" type="ORF">ACLFYP115_02406</name>
</gene>
<dbReference type="AlphaFoldDB" id="A0A6N2VDD9"/>
<proteinExistence type="predicted"/>
<evidence type="ECO:0008006" key="2">
    <source>
        <dbReference type="Google" id="ProtNLM"/>
    </source>
</evidence>
<name>A0A6N2VDD9_9FIRM</name>
<dbReference type="RefSeq" id="WP_006567650.1">
    <property type="nucleotide sequence ID" value="NZ_BAABZP010000001.1"/>
</dbReference>
<evidence type="ECO:0000313" key="1">
    <source>
        <dbReference type="EMBL" id="VYT27533.1"/>
    </source>
</evidence>
<dbReference type="EMBL" id="CACRSQ010000007">
    <property type="protein sequence ID" value="VYT27533.1"/>
    <property type="molecule type" value="Genomic_DNA"/>
</dbReference>
<organism evidence="1">
    <name type="scientific">Anaerostipes caccae</name>
    <dbReference type="NCBI Taxonomy" id="105841"/>
    <lineage>
        <taxon>Bacteria</taxon>
        <taxon>Bacillati</taxon>
        <taxon>Bacillota</taxon>
        <taxon>Clostridia</taxon>
        <taxon>Lachnospirales</taxon>
        <taxon>Lachnospiraceae</taxon>
        <taxon>Anaerostipes</taxon>
    </lineage>
</organism>
<accession>A0A6N2VDD9</accession>
<protein>
    <recommendedName>
        <fullName evidence="2">DUF2178 domain-containing protein</fullName>
    </recommendedName>
</protein>
<sequence>MIGLFCAGNARNDEEYSRAVRRKQRYLILLFLAGAAALAVSLLAGSYWEVKINEHMISTYAGVGSGIMTAAVVLWIRFQLILKNPKKLKEMRLSNTDERNQEIGKKAYRFASTGLITALYLICLIGGLWYPILIRVIGIVMWIFLLTYVISYKVFEKKM</sequence>